<gene>
    <name evidence="1" type="ORF">C1SCF055_LOCUS27938</name>
</gene>
<comment type="caution">
    <text evidence="1">The sequence shown here is derived from an EMBL/GenBank/DDBJ whole genome shotgun (WGS) entry which is preliminary data.</text>
</comment>
<dbReference type="EMBL" id="CAMXCT030003013">
    <property type="protein sequence ID" value="CAL4789260.1"/>
    <property type="molecule type" value="Genomic_DNA"/>
</dbReference>
<accession>A0A9P1D3V9</accession>
<evidence type="ECO:0000313" key="4">
    <source>
        <dbReference type="Proteomes" id="UP001152797"/>
    </source>
</evidence>
<dbReference type="EMBL" id="CAMXCT020003013">
    <property type="protein sequence ID" value="CAL1155323.1"/>
    <property type="molecule type" value="Genomic_DNA"/>
</dbReference>
<dbReference type="Gene3D" id="3.40.50.150">
    <property type="entry name" value="Vaccinia Virus protein VP39"/>
    <property type="match status" value="1"/>
</dbReference>
<evidence type="ECO:0000313" key="2">
    <source>
        <dbReference type="EMBL" id="CAL1155323.1"/>
    </source>
</evidence>
<proteinExistence type="predicted"/>
<dbReference type="Pfam" id="PF13578">
    <property type="entry name" value="Methyltransf_24"/>
    <property type="match status" value="1"/>
</dbReference>
<keyword evidence="4" id="KW-1185">Reference proteome</keyword>
<reference evidence="1" key="1">
    <citation type="submission" date="2022-10" db="EMBL/GenBank/DDBJ databases">
        <authorList>
            <person name="Chen Y."/>
            <person name="Dougan E. K."/>
            <person name="Chan C."/>
            <person name="Rhodes N."/>
            <person name="Thang M."/>
        </authorList>
    </citation>
    <scope>NUCLEOTIDE SEQUENCE</scope>
</reference>
<dbReference type="EMBL" id="CAMXCT010003013">
    <property type="protein sequence ID" value="CAI4001948.1"/>
    <property type="molecule type" value="Genomic_DNA"/>
</dbReference>
<protein>
    <submittedName>
        <fullName evidence="3">C2 domain-containing protein</fullName>
    </submittedName>
</protein>
<sequence length="1266" mass="139184">MLNAIGFCSFVLASGVDRSSCIRAADEVISATPSNLQEPATTSRSYKRHLAQHLCGVSESMTALELGIYHGHTTAVLASMFKKVIAVDLKQEFLKKAADTLGKLERKVVFLEMDLFVDGWSLFAGNRVDVVVIDANHGYEYVRADAENALRYLPHLKHLVFHDTWTDEVERAVTELESAGMMSCQNIGLGADGKEYDHRVWDPRTNRTWFVKQTRPEGKVCENRHTQISGKAIAPNFWEKLFLLYKQPVTTLGMCSAGFFRFEANGVLKAGNWSEGTWKMSNVSHDMLLIRLPKMSPRPMEIHFNVDRSAFLLTQMGHTHADWFGILDQMVQRPFHLAAILSRNQDGIELALDAGTYLVTLSIRAIGNTPLASCSTFSLNLLLIQHKMLPVCPWASSSSDQSAAAEAQRSASDHIGNVLKRLVPKKISKEVEEQPPVTLWMSQGMSKFVDLTVDSMAAVRIDVSVQPPFLPLEVELRRKRQVGKLEAAVATAEWTEHRLLLMYNDLPPGEYQVNFLQSREYMAFSNQAKEDLSELCAHLTISAEVGISSKDAVNSMRSELLDLPDLLAVQPLPPSMNMVGWITGSTTEAVGTQVYRFSDNVHTSQLTLEEKAILRVVSEPADLSNADILVSLEQNGRSISESDRLGQLVAEIDKGSYVLKLKPKAEAPFLVTLAAAYETRIRSDLALIDAGSCADVLPDLAAGVDFTANAWTIGPTFVRLRSSYLTQQGALMKVPISLAVSSVVYLEVGSALPLDLVRIALQVPEGLWVGEQRGFRNSLEIELPAGKYTIEIGQPKPSHLVEDIQRCLDFSVYVRCMPVNPALADSSSQGQNPSNELATQDEAAVQTASCFSMGTVALPLDFSNEKGGSASLGGPLDKDGRLLIRSNVLLTDMHDGRKKVFLATGNHALQLKTAVILGGYSRFSLASQVAFTVTDTRDSSMTTQTETWTMEDGWERIYNLNPNSEYWLSWHHTHRERSESACLHFGLMLEVHPISDLPRMMACPGSTMNPEDMFPPSLDATSTEAFKYSKPLASLVQAQLGFLTKTRISLSRPAWVGIEVGFNYFISHAEMDVVPAQDPQTSHPLVLSVMEPANGRENMMNAKLIAGAVLPPGDYLIRVADDHYKDQIKTSRACFPFSFDVNIVYSGSRPKVLSVNPLASVPLVRGVDVVLTLRFSESPKGSIEDVVSQISFAGSVATTGGSVEHFQSRFASASRTKTIVQASVSEGQKLWVLAWSSQVLADKSLTSAQLEIGPIRSTPSRARALG</sequence>
<dbReference type="InterPro" id="IPR029063">
    <property type="entry name" value="SAM-dependent_MTases_sf"/>
</dbReference>
<dbReference type="CDD" id="cd02440">
    <property type="entry name" value="AdoMet_MTases"/>
    <property type="match status" value="1"/>
</dbReference>
<evidence type="ECO:0000313" key="3">
    <source>
        <dbReference type="EMBL" id="CAL4789260.1"/>
    </source>
</evidence>
<dbReference type="SUPFAM" id="SSF53335">
    <property type="entry name" value="S-adenosyl-L-methionine-dependent methyltransferases"/>
    <property type="match status" value="1"/>
</dbReference>
<evidence type="ECO:0000313" key="1">
    <source>
        <dbReference type="EMBL" id="CAI4001948.1"/>
    </source>
</evidence>
<name>A0A9P1D3V9_9DINO</name>
<organism evidence="1">
    <name type="scientific">Cladocopium goreaui</name>
    <dbReference type="NCBI Taxonomy" id="2562237"/>
    <lineage>
        <taxon>Eukaryota</taxon>
        <taxon>Sar</taxon>
        <taxon>Alveolata</taxon>
        <taxon>Dinophyceae</taxon>
        <taxon>Suessiales</taxon>
        <taxon>Symbiodiniaceae</taxon>
        <taxon>Cladocopium</taxon>
    </lineage>
</organism>
<dbReference type="Proteomes" id="UP001152797">
    <property type="component" value="Unassembled WGS sequence"/>
</dbReference>
<dbReference type="AlphaFoldDB" id="A0A9P1D3V9"/>
<dbReference type="OrthoDB" id="445004at2759"/>
<reference evidence="2" key="2">
    <citation type="submission" date="2024-04" db="EMBL/GenBank/DDBJ databases">
        <authorList>
            <person name="Chen Y."/>
            <person name="Shah S."/>
            <person name="Dougan E. K."/>
            <person name="Thang M."/>
            <person name="Chan C."/>
        </authorList>
    </citation>
    <scope>NUCLEOTIDE SEQUENCE [LARGE SCALE GENOMIC DNA]</scope>
</reference>